<feature type="region of interest" description="Disordered" evidence="1">
    <location>
        <begin position="1"/>
        <end position="37"/>
    </location>
</feature>
<accession>A0ABN9PSK0</accession>
<evidence type="ECO:0000256" key="1">
    <source>
        <dbReference type="SAM" id="MobiDB-lite"/>
    </source>
</evidence>
<evidence type="ECO:0008006" key="4">
    <source>
        <dbReference type="Google" id="ProtNLM"/>
    </source>
</evidence>
<evidence type="ECO:0000313" key="2">
    <source>
        <dbReference type="EMBL" id="CAK0794802.1"/>
    </source>
</evidence>
<organism evidence="2 3">
    <name type="scientific">Prorocentrum cordatum</name>
    <dbReference type="NCBI Taxonomy" id="2364126"/>
    <lineage>
        <taxon>Eukaryota</taxon>
        <taxon>Sar</taxon>
        <taxon>Alveolata</taxon>
        <taxon>Dinophyceae</taxon>
        <taxon>Prorocentrales</taxon>
        <taxon>Prorocentraceae</taxon>
        <taxon>Prorocentrum</taxon>
    </lineage>
</organism>
<keyword evidence="3" id="KW-1185">Reference proteome</keyword>
<dbReference type="PANTHER" id="PTHR38899:SF1">
    <property type="entry name" value="PROTEIN KINASE"/>
    <property type="match status" value="1"/>
</dbReference>
<proteinExistence type="predicted"/>
<dbReference type="Proteomes" id="UP001189429">
    <property type="component" value="Unassembled WGS sequence"/>
</dbReference>
<name>A0ABN9PSK0_9DINO</name>
<evidence type="ECO:0000313" key="3">
    <source>
        <dbReference type="Proteomes" id="UP001189429"/>
    </source>
</evidence>
<protein>
    <recommendedName>
        <fullName evidence="4">Protein-serine/threonine phosphatase</fullName>
    </recommendedName>
</protein>
<comment type="caution">
    <text evidence="2">The sequence shown here is derived from an EMBL/GenBank/DDBJ whole genome shotgun (WGS) entry which is preliminary data.</text>
</comment>
<dbReference type="EMBL" id="CAUYUJ010001214">
    <property type="protein sequence ID" value="CAK0794802.1"/>
    <property type="molecule type" value="Genomic_DNA"/>
</dbReference>
<dbReference type="PANTHER" id="PTHR38899">
    <property type="entry name" value="DOMAIN OOKINETE PROTEIN, PUTATIVE-RELATED"/>
    <property type="match status" value="1"/>
</dbReference>
<gene>
    <name evidence="2" type="ORF">PCOR1329_LOCUS4668</name>
</gene>
<reference evidence="2" key="1">
    <citation type="submission" date="2023-10" db="EMBL/GenBank/DDBJ databases">
        <authorList>
            <person name="Chen Y."/>
            <person name="Shah S."/>
            <person name="Dougan E. K."/>
            <person name="Thang M."/>
            <person name="Chan C."/>
        </authorList>
    </citation>
    <scope>NUCLEOTIDE SEQUENCE [LARGE SCALE GENOMIC DNA]</scope>
</reference>
<sequence>MGASVSAEAQAAQEPAEHDRSSSATYWASPKGGLQPPWLTAAGQLPQPGGAHVLAAARPGGPAAGLWSGAVPAAHAGGPALRHQPAGPRLLRPPARPHTTEHTMIIWDWDDTLMCSSPPGVINSNAVQPHHAERLDALLEQVLMLSMRLGETCIVTNAEQVWVTESSRRFAPRALALLPKIQVVSARQKYQRSYPGDVFAWKREAFREVLTECKVPSSGVLKLVALGDSMAEIQAAQTSTTNLPHPVVVNTVKFKEAPSCDELIEQLCILLQELAAIVNDERSISINLASIVFNQRSASLWPRPATGLLGTSLELRQAMPFMPSQIRAAPKAGCAGAPAHARGL</sequence>